<dbReference type="CDD" id="cd17535">
    <property type="entry name" value="REC_NarL-like"/>
    <property type="match status" value="1"/>
</dbReference>
<keyword evidence="7" id="KW-1185">Reference proteome</keyword>
<feature type="domain" description="HTH luxR-type" evidence="4">
    <location>
        <begin position="92"/>
        <end position="157"/>
    </location>
</feature>
<keyword evidence="1 3" id="KW-0597">Phosphoprotein</keyword>
<evidence type="ECO:0000256" key="3">
    <source>
        <dbReference type="PROSITE-ProRule" id="PRU00169"/>
    </source>
</evidence>
<evidence type="ECO:0000256" key="1">
    <source>
        <dbReference type="ARBA" id="ARBA00022553"/>
    </source>
</evidence>
<dbReference type="InterPro" id="IPR039420">
    <property type="entry name" value="WalR-like"/>
</dbReference>
<dbReference type="GO" id="GO:0006355">
    <property type="term" value="P:regulation of DNA-templated transcription"/>
    <property type="evidence" value="ECO:0007669"/>
    <property type="project" value="InterPro"/>
</dbReference>
<dbReference type="EMBL" id="UNOZ01000004">
    <property type="protein sequence ID" value="SYX88679.1"/>
    <property type="molecule type" value="Genomic_DNA"/>
</dbReference>
<dbReference type="InterPro" id="IPR001789">
    <property type="entry name" value="Sig_transdc_resp-reg_receiver"/>
</dbReference>
<proteinExistence type="predicted"/>
<organism evidence="6 7">
    <name type="scientific">Pseudomonas reidholzensis</name>
    <dbReference type="NCBI Taxonomy" id="1785162"/>
    <lineage>
        <taxon>Bacteria</taxon>
        <taxon>Pseudomonadati</taxon>
        <taxon>Pseudomonadota</taxon>
        <taxon>Gammaproteobacteria</taxon>
        <taxon>Pseudomonadales</taxon>
        <taxon>Pseudomonadaceae</taxon>
        <taxon>Pseudomonas</taxon>
    </lineage>
</organism>
<keyword evidence="2" id="KW-0238">DNA-binding</keyword>
<dbReference type="PRINTS" id="PR00038">
    <property type="entry name" value="HTHLUXR"/>
</dbReference>
<dbReference type="PROSITE" id="PS50110">
    <property type="entry name" value="RESPONSE_REGULATORY"/>
    <property type="match status" value="1"/>
</dbReference>
<dbReference type="PROSITE" id="PS50043">
    <property type="entry name" value="HTH_LUXR_2"/>
    <property type="match status" value="1"/>
</dbReference>
<dbReference type="Gene3D" id="3.40.50.2300">
    <property type="match status" value="1"/>
</dbReference>
<dbReference type="SMART" id="SM00421">
    <property type="entry name" value="HTH_LUXR"/>
    <property type="match status" value="1"/>
</dbReference>
<dbReference type="SUPFAM" id="SSF52172">
    <property type="entry name" value="CheY-like"/>
    <property type="match status" value="1"/>
</dbReference>
<protein>
    <submittedName>
        <fullName evidence="6">Transcriptional regulatory protein FixJ</fullName>
    </submittedName>
</protein>
<sequence length="160" mass="17597">MEQALLCPCEAVHLLLVDVQLEGLSGLEGIALLKQRWPEAKVLMVSASQDAKLMEQALTLGAMGFICKTESPQRLLAQITEALADLWPDEHLPKAPLKLTPRQYEVLDLLHQGLSNKLIGRRLDLSENTVRGHVQATLSALNVSSRSEAAFVARRLGLVR</sequence>
<dbReference type="SUPFAM" id="SSF46894">
    <property type="entry name" value="C-terminal effector domain of the bipartite response regulators"/>
    <property type="match status" value="1"/>
</dbReference>
<feature type="modified residue" description="4-aspartylphosphate" evidence="3">
    <location>
        <position position="18"/>
    </location>
</feature>
<evidence type="ECO:0000256" key="2">
    <source>
        <dbReference type="ARBA" id="ARBA00023125"/>
    </source>
</evidence>
<evidence type="ECO:0000259" key="5">
    <source>
        <dbReference type="PROSITE" id="PS50110"/>
    </source>
</evidence>
<dbReference type="Pfam" id="PF00072">
    <property type="entry name" value="Response_reg"/>
    <property type="match status" value="1"/>
</dbReference>
<dbReference type="InterPro" id="IPR058245">
    <property type="entry name" value="NreC/VraR/RcsB-like_REC"/>
</dbReference>
<dbReference type="GO" id="GO:0000160">
    <property type="term" value="P:phosphorelay signal transduction system"/>
    <property type="evidence" value="ECO:0007669"/>
    <property type="project" value="InterPro"/>
</dbReference>
<dbReference type="CDD" id="cd06170">
    <property type="entry name" value="LuxR_C_like"/>
    <property type="match status" value="1"/>
</dbReference>
<dbReference type="Gene3D" id="1.10.10.10">
    <property type="entry name" value="Winged helix-like DNA-binding domain superfamily/Winged helix DNA-binding domain"/>
    <property type="match status" value="1"/>
</dbReference>
<evidence type="ECO:0000313" key="7">
    <source>
        <dbReference type="Proteomes" id="UP000263595"/>
    </source>
</evidence>
<gene>
    <name evidence="6" type="primary">fixJ</name>
    <name evidence="6" type="ORF">CCOS865_00918</name>
</gene>
<evidence type="ECO:0000259" key="4">
    <source>
        <dbReference type="PROSITE" id="PS50043"/>
    </source>
</evidence>
<evidence type="ECO:0000313" key="6">
    <source>
        <dbReference type="EMBL" id="SYX88679.1"/>
    </source>
</evidence>
<dbReference type="InterPro" id="IPR036388">
    <property type="entry name" value="WH-like_DNA-bd_sf"/>
</dbReference>
<dbReference type="InterPro" id="IPR011006">
    <property type="entry name" value="CheY-like_superfamily"/>
</dbReference>
<dbReference type="InterPro" id="IPR000792">
    <property type="entry name" value="Tscrpt_reg_LuxR_C"/>
</dbReference>
<dbReference type="PANTHER" id="PTHR43214">
    <property type="entry name" value="TWO-COMPONENT RESPONSE REGULATOR"/>
    <property type="match status" value="1"/>
</dbReference>
<dbReference type="Pfam" id="PF00196">
    <property type="entry name" value="GerE"/>
    <property type="match status" value="1"/>
</dbReference>
<dbReference type="Proteomes" id="UP000263595">
    <property type="component" value="Unassembled WGS sequence"/>
</dbReference>
<dbReference type="GO" id="GO:0003677">
    <property type="term" value="F:DNA binding"/>
    <property type="evidence" value="ECO:0007669"/>
    <property type="project" value="UniProtKB-KW"/>
</dbReference>
<dbReference type="AlphaFoldDB" id="A0A383RNN9"/>
<accession>A0A383RNN9</accession>
<reference evidence="7" key="1">
    <citation type="submission" date="2018-08" db="EMBL/GenBank/DDBJ databases">
        <authorList>
            <person name="Blom J."/>
        </authorList>
    </citation>
    <scope>NUCLEOTIDE SEQUENCE [LARGE SCALE GENOMIC DNA]</scope>
    <source>
        <strain evidence="7">CCOS 865</strain>
    </source>
</reference>
<feature type="domain" description="Response regulatory" evidence="5">
    <location>
        <begin position="1"/>
        <end position="83"/>
    </location>
</feature>
<dbReference type="InterPro" id="IPR016032">
    <property type="entry name" value="Sig_transdc_resp-reg_C-effctor"/>
</dbReference>
<name>A0A383RNN9_9PSED</name>